<feature type="non-terminal residue" evidence="2">
    <location>
        <position position="104"/>
    </location>
</feature>
<feature type="region of interest" description="Disordered" evidence="1">
    <location>
        <begin position="76"/>
        <end position="104"/>
    </location>
</feature>
<proteinExistence type="predicted"/>
<protein>
    <submittedName>
        <fullName evidence="2">Uncharacterized protein</fullName>
    </submittedName>
</protein>
<accession>A0A1B6KI82</accession>
<evidence type="ECO:0000256" key="1">
    <source>
        <dbReference type="SAM" id="MobiDB-lite"/>
    </source>
</evidence>
<organism evidence="2">
    <name type="scientific">Graphocephala atropunctata</name>
    <dbReference type="NCBI Taxonomy" id="36148"/>
    <lineage>
        <taxon>Eukaryota</taxon>
        <taxon>Metazoa</taxon>
        <taxon>Ecdysozoa</taxon>
        <taxon>Arthropoda</taxon>
        <taxon>Hexapoda</taxon>
        <taxon>Insecta</taxon>
        <taxon>Pterygota</taxon>
        <taxon>Neoptera</taxon>
        <taxon>Paraneoptera</taxon>
        <taxon>Hemiptera</taxon>
        <taxon>Auchenorrhyncha</taxon>
        <taxon>Membracoidea</taxon>
        <taxon>Cicadellidae</taxon>
        <taxon>Cicadellinae</taxon>
        <taxon>Cicadellini</taxon>
        <taxon>Graphocephala</taxon>
    </lineage>
</organism>
<feature type="compositionally biased region" description="Polar residues" evidence="1">
    <location>
        <begin position="95"/>
        <end position="104"/>
    </location>
</feature>
<name>A0A1B6KI82_9HEMI</name>
<reference evidence="2" key="1">
    <citation type="submission" date="2015-11" db="EMBL/GenBank/DDBJ databases">
        <title>De novo transcriptome assembly of four potential Pierce s Disease insect vectors from Arizona vineyards.</title>
        <authorList>
            <person name="Tassone E.E."/>
        </authorList>
    </citation>
    <scope>NUCLEOTIDE SEQUENCE</scope>
</reference>
<feature type="region of interest" description="Disordered" evidence="1">
    <location>
        <begin position="17"/>
        <end position="37"/>
    </location>
</feature>
<feature type="non-terminal residue" evidence="2">
    <location>
        <position position="1"/>
    </location>
</feature>
<evidence type="ECO:0000313" key="2">
    <source>
        <dbReference type="EMBL" id="JAT10874.1"/>
    </source>
</evidence>
<gene>
    <name evidence="2" type="ORF">g.7000</name>
</gene>
<dbReference type="AlphaFoldDB" id="A0A1B6KI82"/>
<sequence>EDECWVSVEDIQQMAEHVETEPKSVDVLDNDDKTDRSDSLKVELDENTDVSKVLIVKDSEKLEKTIKDFMEVIEPLDEPSTSGARMIPEKRSFNDEPSSSSSIK</sequence>
<dbReference type="EMBL" id="GEBQ01029103">
    <property type="protein sequence ID" value="JAT10874.1"/>
    <property type="molecule type" value="Transcribed_RNA"/>
</dbReference>